<keyword evidence="2" id="KW-1185">Reference proteome</keyword>
<gene>
    <name evidence="1" type="ORF">SAMN05421853_101288</name>
</gene>
<dbReference type="AlphaFoldDB" id="A0A1I5V1Z4"/>
<evidence type="ECO:0000313" key="2">
    <source>
        <dbReference type="Proteomes" id="UP000243106"/>
    </source>
</evidence>
<dbReference type="Proteomes" id="UP000243106">
    <property type="component" value="Unassembled WGS sequence"/>
</dbReference>
<dbReference type="EMBL" id="FOXV01000001">
    <property type="protein sequence ID" value="SFQ01515.1"/>
    <property type="molecule type" value="Genomic_DNA"/>
</dbReference>
<reference evidence="2" key="1">
    <citation type="submission" date="2016-10" db="EMBL/GenBank/DDBJ databases">
        <authorList>
            <person name="Varghese N."/>
            <person name="Submissions S."/>
        </authorList>
    </citation>
    <scope>NUCLEOTIDE SEQUENCE [LARGE SCALE GENOMIC DNA]</scope>
    <source>
        <strain evidence="2">JCM 10271</strain>
    </source>
</reference>
<organism evidence="1 2">
    <name type="scientific">Roseivivax halotolerans</name>
    <dbReference type="NCBI Taxonomy" id="93684"/>
    <lineage>
        <taxon>Bacteria</taxon>
        <taxon>Pseudomonadati</taxon>
        <taxon>Pseudomonadota</taxon>
        <taxon>Alphaproteobacteria</taxon>
        <taxon>Rhodobacterales</taxon>
        <taxon>Roseobacteraceae</taxon>
        <taxon>Roseivivax</taxon>
    </lineage>
</organism>
<protein>
    <submittedName>
        <fullName evidence="1">Uncharacterized protein</fullName>
    </submittedName>
</protein>
<accession>A0A1I5V1Z4</accession>
<proteinExistence type="predicted"/>
<sequence length="42" mass="4917">MSCGGTLYTKITILSKIVIYIRFKIGLFEHPIPKNLREHRTK</sequence>
<name>A0A1I5V1Z4_9RHOB</name>
<evidence type="ECO:0000313" key="1">
    <source>
        <dbReference type="EMBL" id="SFQ01515.1"/>
    </source>
</evidence>